<dbReference type="SUPFAM" id="SSF57924">
    <property type="entry name" value="Inhibitor of apoptosis (IAP) repeat"/>
    <property type="match status" value="1"/>
</dbReference>
<name>A0A9P0HAK4_NEZVI</name>
<dbReference type="Proteomes" id="UP001152798">
    <property type="component" value="Chromosome 4"/>
</dbReference>
<evidence type="ECO:0000313" key="1">
    <source>
        <dbReference type="EMBL" id="CAH1398357.1"/>
    </source>
</evidence>
<keyword evidence="2" id="KW-1185">Reference proteome</keyword>
<dbReference type="Gene3D" id="1.10.1170.10">
    <property type="entry name" value="Inhibitor Of Apoptosis Protein (2mihbC-IAP-1), Chain A"/>
    <property type="match status" value="1"/>
</dbReference>
<accession>A0A9P0HAK4</accession>
<dbReference type="SMART" id="SM00238">
    <property type="entry name" value="BIR"/>
    <property type="match status" value="1"/>
</dbReference>
<dbReference type="OrthoDB" id="6615313at2759"/>
<reference evidence="1" key="1">
    <citation type="submission" date="2022-01" db="EMBL/GenBank/DDBJ databases">
        <authorList>
            <person name="King R."/>
        </authorList>
    </citation>
    <scope>NUCLEOTIDE SEQUENCE</scope>
</reference>
<dbReference type="Pfam" id="PF00653">
    <property type="entry name" value="BIR"/>
    <property type="match status" value="1"/>
</dbReference>
<proteinExistence type="predicted"/>
<dbReference type="PROSITE" id="PS50143">
    <property type="entry name" value="BIR_REPEAT_2"/>
    <property type="match status" value="1"/>
</dbReference>
<dbReference type="AlphaFoldDB" id="A0A9P0HAK4"/>
<gene>
    <name evidence="1" type="ORF">NEZAVI_LOCUS8025</name>
</gene>
<organism evidence="1 2">
    <name type="scientific">Nezara viridula</name>
    <name type="common">Southern green stink bug</name>
    <name type="synonym">Cimex viridulus</name>
    <dbReference type="NCBI Taxonomy" id="85310"/>
    <lineage>
        <taxon>Eukaryota</taxon>
        <taxon>Metazoa</taxon>
        <taxon>Ecdysozoa</taxon>
        <taxon>Arthropoda</taxon>
        <taxon>Hexapoda</taxon>
        <taxon>Insecta</taxon>
        <taxon>Pterygota</taxon>
        <taxon>Neoptera</taxon>
        <taxon>Paraneoptera</taxon>
        <taxon>Hemiptera</taxon>
        <taxon>Heteroptera</taxon>
        <taxon>Panheteroptera</taxon>
        <taxon>Pentatomomorpha</taxon>
        <taxon>Pentatomoidea</taxon>
        <taxon>Pentatomidae</taxon>
        <taxon>Pentatominae</taxon>
        <taxon>Nezara</taxon>
    </lineage>
</organism>
<dbReference type="EMBL" id="OV725080">
    <property type="protein sequence ID" value="CAH1398357.1"/>
    <property type="molecule type" value="Genomic_DNA"/>
</dbReference>
<sequence>MEAAVIDFQAFMGLGPSKFIVKEVSVMDLDTLAEQSFLFKPPREIPQERSPSDIWLKKHHHHLEWSQGNIEYFMLEDVLTKSTKKFRFLFAKGIEKCDFLEDLLRKHVYDLETFGCPALKKLAESLKCDRCPHHAGKKYVCAHLQTIGLAKWAVAHKEKIDLRDARVRLETFKRWSVLMDPSKLSQQGFVYIRKTISGIRCVYCGLQILKINPSSDPQVDHKSLSPDCVSFKNKL</sequence>
<evidence type="ECO:0000313" key="2">
    <source>
        <dbReference type="Proteomes" id="UP001152798"/>
    </source>
</evidence>
<dbReference type="InterPro" id="IPR001370">
    <property type="entry name" value="BIR_rpt"/>
</dbReference>
<protein>
    <submittedName>
        <fullName evidence="1">Uncharacterized protein</fullName>
    </submittedName>
</protein>